<feature type="domain" description="Sushi" evidence="10">
    <location>
        <begin position="628"/>
        <end position="686"/>
    </location>
</feature>
<feature type="disulfide bond" evidence="6">
    <location>
        <begin position="713"/>
        <end position="722"/>
    </location>
</feature>
<evidence type="ECO:0000256" key="6">
    <source>
        <dbReference type="PROSITE-ProRule" id="PRU00076"/>
    </source>
</evidence>
<dbReference type="SUPFAM" id="SSF50494">
    <property type="entry name" value="Trypsin-like serine proteases"/>
    <property type="match status" value="2"/>
</dbReference>
<comment type="caution">
    <text evidence="11">The sequence shown here is derived from an EMBL/GenBank/DDBJ whole genome shotgun (WGS) entry which is preliminary data.</text>
</comment>
<dbReference type="GO" id="GO:0005509">
    <property type="term" value="F:calcium ion binding"/>
    <property type="evidence" value="ECO:0007669"/>
    <property type="project" value="InterPro"/>
</dbReference>
<evidence type="ECO:0000256" key="2">
    <source>
        <dbReference type="ARBA" id="ARBA00022729"/>
    </source>
</evidence>
<evidence type="ECO:0000313" key="11">
    <source>
        <dbReference type="EMBL" id="CAH1772629.1"/>
    </source>
</evidence>
<dbReference type="GO" id="GO:0006508">
    <property type="term" value="P:proteolysis"/>
    <property type="evidence" value="ECO:0007669"/>
    <property type="project" value="InterPro"/>
</dbReference>
<evidence type="ECO:0000256" key="7">
    <source>
        <dbReference type="PROSITE-ProRule" id="PRU00302"/>
    </source>
</evidence>
<dbReference type="Gene3D" id="2.10.70.10">
    <property type="entry name" value="Complement Module, domain 1"/>
    <property type="match status" value="1"/>
</dbReference>
<protein>
    <submittedName>
        <fullName evidence="11">Uncharacterized protein</fullName>
    </submittedName>
</protein>
<keyword evidence="3" id="KW-0677">Repeat</keyword>
<name>A0A8S4MUZ1_OWEFU</name>
<feature type="domain" description="EGF-like" evidence="9">
    <location>
        <begin position="687"/>
        <end position="723"/>
    </location>
</feature>
<dbReference type="SMART" id="SM00032">
    <property type="entry name" value="CCP"/>
    <property type="match status" value="2"/>
</dbReference>
<dbReference type="PROSITE" id="PS00010">
    <property type="entry name" value="ASX_HYDROXYL"/>
    <property type="match status" value="2"/>
</dbReference>
<dbReference type="Proteomes" id="UP000749559">
    <property type="component" value="Unassembled WGS sequence"/>
</dbReference>
<keyword evidence="1 6" id="KW-0245">EGF-like domain</keyword>
<accession>A0A8S4MUZ1</accession>
<reference evidence="11" key="1">
    <citation type="submission" date="2022-03" db="EMBL/GenBank/DDBJ databases">
        <authorList>
            <person name="Martin C."/>
        </authorList>
    </citation>
    <scope>NUCLEOTIDE SEQUENCE</scope>
</reference>
<dbReference type="InterPro" id="IPR043504">
    <property type="entry name" value="Peptidase_S1_PA_chymotrypsin"/>
</dbReference>
<dbReference type="InterPro" id="IPR001254">
    <property type="entry name" value="Trypsin_dom"/>
</dbReference>
<dbReference type="InterPro" id="IPR009003">
    <property type="entry name" value="Peptidase_S1_PA"/>
</dbReference>
<dbReference type="InterPro" id="IPR035976">
    <property type="entry name" value="Sushi/SCR/CCP_sf"/>
</dbReference>
<feature type="compositionally biased region" description="Basic and acidic residues" evidence="8">
    <location>
        <begin position="241"/>
        <end position="250"/>
    </location>
</feature>
<feature type="domain" description="EGF-like" evidence="9">
    <location>
        <begin position="725"/>
        <end position="761"/>
    </location>
</feature>
<dbReference type="CDD" id="cd00054">
    <property type="entry name" value="EGF_CA"/>
    <property type="match status" value="2"/>
</dbReference>
<dbReference type="PROSITE" id="PS50026">
    <property type="entry name" value="EGF_3"/>
    <property type="match status" value="2"/>
</dbReference>
<feature type="region of interest" description="Disordered" evidence="8">
    <location>
        <begin position="241"/>
        <end position="275"/>
    </location>
</feature>
<dbReference type="InterPro" id="IPR000742">
    <property type="entry name" value="EGF"/>
</dbReference>
<organism evidence="11 12">
    <name type="scientific">Owenia fusiformis</name>
    <name type="common">Polychaete worm</name>
    <dbReference type="NCBI Taxonomy" id="6347"/>
    <lineage>
        <taxon>Eukaryota</taxon>
        <taxon>Metazoa</taxon>
        <taxon>Spiralia</taxon>
        <taxon>Lophotrochozoa</taxon>
        <taxon>Annelida</taxon>
        <taxon>Polychaeta</taxon>
        <taxon>Sedentaria</taxon>
        <taxon>Canalipalpata</taxon>
        <taxon>Sabellida</taxon>
        <taxon>Oweniida</taxon>
        <taxon>Oweniidae</taxon>
        <taxon>Owenia</taxon>
    </lineage>
</organism>
<evidence type="ECO:0000259" key="9">
    <source>
        <dbReference type="PROSITE" id="PS50026"/>
    </source>
</evidence>
<dbReference type="Pfam" id="PF00008">
    <property type="entry name" value="EGF"/>
    <property type="match status" value="1"/>
</dbReference>
<evidence type="ECO:0000259" key="10">
    <source>
        <dbReference type="PROSITE" id="PS50923"/>
    </source>
</evidence>
<dbReference type="PANTHER" id="PTHR12916">
    <property type="entry name" value="CYTOCHROME C OXIDASE POLYPEPTIDE VIC-2"/>
    <property type="match status" value="1"/>
</dbReference>
<dbReference type="InterPro" id="IPR018097">
    <property type="entry name" value="EGF_Ca-bd_CS"/>
</dbReference>
<dbReference type="AlphaFoldDB" id="A0A8S4MUZ1"/>
<dbReference type="SUPFAM" id="SSF57196">
    <property type="entry name" value="EGF/Laminin"/>
    <property type="match status" value="2"/>
</dbReference>
<dbReference type="InterPro" id="IPR000152">
    <property type="entry name" value="EGF-type_Asp/Asn_hydroxyl_site"/>
</dbReference>
<dbReference type="Gene3D" id="2.10.25.10">
    <property type="entry name" value="Laminin"/>
    <property type="match status" value="2"/>
</dbReference>
<dbReference type="GO" id="GO:0005112">
    <property type="term" value="F:Notch binding"/>
    <property type="evidence" value="ECO:0007669"/>
    <property type="project" value="TreeGrafter"/>
</dbReference>
<proteinExistence type="predicted"/>
<keyword evidence="5" id="KW-0325">Glycoprotein</keyword>
<dbReference type="SMART" id="SM00181">
    <property type="entry name" value="EGF"/>
    <property type="match status" value="3"/>
</dbReference>
<keyword evidence="7" id="KW-0768">Sushi</keyword>
<dbReference type="PROSITE" id="PS00022">
    <property type="entry name" value="EGF_1"/>
    <property type="match status" value="3"/>
</dbReference>
<evidence type="ECO:0000256" key="1">
    <source>
        <dbReference type="ARBA" id="ARBA00022536"/>
    </source>
</evidence>
<dbReference type="PROSITE" id="PS01187">
    <property type="entry name" value="EGF_CA"/>
    <property type="match status" value="1"/>
</dbReference>
<dbReference type="InterPro" id="IPR000436">
    <property type="entry name" value="Sushi_SCR_CCP_dom"/>
</dbReference>
<dbReference type="PROSITE" id="PS01186">
    <property type="entry name" value="EGF_2"/>
    <property type="match status" value="3"/>
</dbReference>
<evidence type="ECO:0000256" key="4">
    <source>
        <dbReference type="ARBA" id="ARBA00023157"/>
    </source>
</evidence>
<evidence type="ECO:0000256" key="5">
    <source>
        <dbReference type="ARBA" id="ARBA00023180"/>
    </source>
</evidence>
<dbReference type="InterPro" id="IPR001881">
    <property type="entry name" value="EGF-like_Ca-bd_dom"/>
</dbReference>
<dbReference type="Pfam" id="PF00089">
    <property type="entry name" value="Trypsin"/>
    <property type="match status" value="2"/>
</dbReference>
<dbReference type="PANTHER" id="PTHR12916:SF4">
    <property type="entry name" value="UNINFLATABLE, ISOFORM C"/>
    <property type="match status" value="1"/>
</dbReference>
<evidence type="ECO:0000256" key="3">
    <source>
        <dbReference type="ARBA" id="ARBA00022737"/>
    </source>
</evidence>
<dbReference type="GO" id="GO:0007219">
    <property type="term" value="P:Notch signaling pathway"/>
    <property type="evidence" value="ECO:0007669"/>
    <property type="project" value="TreeGrafter"/>
</dbReference>
<keyword evidence="12" id="KW-1185">Reference proteome</keyword>
<dbReference type="SUPFAM" id="SSF57535">
    <property type="entry name" value="Complement control module/SCR domain"/>
    <property type="match status" value="1"/>
</dbReference>
<dbReference type="FunFam" id="2.10.25.10:FF:000472">
    <property type="entry name" value="Uncharacterized protein, isoform A"/>
    <property type="match status" value="1"/>
</dbReference>
<evidence type="ECO:0000313" key="12">
    <source>
        <dbReference type="Proteomes" id="UP000749559"/>
    </source>
</evidence>
<comment type="caution">
    <text evidence="6">Lacks conserved residue(s) required for the propagation of feature annotation.</text>
</comment>
<keyword evidence="2" id="KW-0732">Signal</keyword>
<dbReference type="PROSITE" id="PS50923">
    <property type="entry name" value="SUSHI"/>
    <property type="match status" value="1"/>
</dbReference>
<dbReference type="PRINTS" id="PR00010">
    <property type="entry name" value="EGFBLOOD"/>
</dbReference>
<keyword evidence="4 6" id="KW-1015">Disulfide bond</keyword>
<sequence length="959" mass="106091">MLVSVSTSLEYKEDDFAHWAVRITNGKKNCTGTLVTPCHVLSTSWCIQKDNGIRMYLGEGTLNKDDVQIAFEKTPRTYKSNRATGAIITQLAECVEITKYVAPVQITSRGVNVGMVTTVRSLESSPDDRRRNQIKTHRVTVTTNCPDGNKRGVLCVHGYTVKKVDYGGAMVATAKDGQPCMVGLASESKDITNKRGEKKSVAIYIDVTVNKIAKDMLFRFINANPCTNCDSPSVQMCKPKEQVTQKDKGVHISNSSEPGKDIHRTSTQTEKREDDSRLTNHWLVRVKNGNRMCTGIIVTKCHILAPSKCVQNQLKSKMNKRITVIAGHKSKANVQEVKANTENDQLIKIDVIALGVTIFKLKRCLDTSGDDAGPINFGEYTVADGTLVTWSGFTGPNRIVSHEMTVETEKCKAVLRNLSVPNHICSKPALPSNAYDGGSLVVKGHGKTPCLVGIYCKERQSIVGQHLSNDNALFADASFTDFLSIIRLFVMVKPCAECEHTPKIQSCSGYNPKNISHNCPAFEIDGGSYTVTCKNEDRCSAKITCDRCYILQGETSRKCVKNKWEEDFSTSCIIDPRVECGKDNDCVGLPGRSTCSNCRCVCRSDAECIEYNMGSTCDPSVGDGTCSWGCVHLQPPDHGFFVYTPTEMVNGSTYTLDCGAGYELGGPKVRMCINGNWDGEDTFCVLAFDECRGVTCKHQSECIDGPGYFTCVCEYGYTGQFCEIDIDECVSSPCNNGGECIDLIGEYRCDCPTGWVGGRCQGEDLCHHINPCPKGSVCENVINKFAIPLCETNDDICEAFPTVNTREIVPNGPTPECDYDLLKFCNERDVKSKSTLTYSCNCREGFTGLNCETRIPSTVPNKICPRGFFKEGDTKTCQLMGSACDVADRKCCGCDRTFHEGIRWNKWRVHLVGMVPQWPSTVTRMGRCLCEACLEEHCVPGHMLKQWRQEKQNWEARNR</sequence>
<evidence type="ECO:0000256" key="8">
    <source>
        <dbReference type="SAM" id="MobiDB-lite"/>
    </source>
</evidence>
<feature type="disulfide bond" evidence="6">
    <location>
        <begin position="751"/>
        <end position="760"/>
    </location>
</feature>
<feature type="compositionally biased region" description="Basic and acidic residues" evidence="8">
    <location>
        <begin position="258"/>
        <end position="275"/>
    </location>
</feature>
<dbReference type="EMBL" id="CAIIXF020000001">
    <property type="protein sequence ID" value="CAH1772629.1"/>
    <property type="molecule type" value="Genomic_DNA"/>
</dbReference>
<dbReference type="Gene3D" id="2.40.10.10">
    <property type="entry name" value="Trypsin-like serine proteases"/>
    <property type="match status" value="3"/>
</dbReference>
<dbReference type="OrthoDB" id="5953235at2759"/>
<dbReference type="GO" id="GO:0004252">
    <property type="term" value="F:serine-type endopeptidase activity"/>
    <property type="evidence" value="ECO:0007669"/>
    <property type="project" value="InterPro"/>
</dbReference>
<dbReference type="SMART" id="SM00179">
    <property type="entry name" value="EGF_CA"/>
    <property type="match status" value="2"/>
</dbReference>
<gene>
    <name evidence="11" type="ORF">OFUS_LOCUS359</name>
</gene>
<dbReference type="Pfam" id="PF00084">
    <property type="entry name" value="Sushi"/>
    <property type="match status" value="1"/>
</dbReference>